<dbReference type="InterPro" id="IPR050679">
    <property type="entry name" value="Bact_HTH_transcr_reg"/>
</dbReference>
<dbReference type="InterPro" id="IPR000524">
    <property type="entry name" value="Tscrpt_reg_HTH_GntR"/>
</dbReference>
<dbReference type="Pfam" id="PF07702">
    <property type="entry name" value="UTRA"/>
    <property type="match status" value="1"/>
</dbReference>
<dbReference type="EMBL" id="JAUSTM010000012">
    <property type="protein sequence ID" value="MDQ0222799.1"/>
    <property type="molecule type" value="Genomic_DNA"/>
</dbReference>
<keyword evidence="7" id="KW-1185">Reference proteome</keyword>
<dbReference type="InterPro" id="IPR028978">
    <property type="entry name" value="Chorismate_lyase_/UTRA_dom_sf"/>
</dbReference>
<sequence length="237" mass="27282">MKKYQEVFNDLKEKILTGFYMAEQLLPTEQELQDIYQVSRDTVRKALSLLTDIGLIQKVQGRGSVVIKREQVDFPVSGLTSYQELVETQGLNSKTTVISLDLITIDSNLALLTGFDHYSKAWKVVRTRALDGKVVVIDTDYLSYELVPELTESIASQSIYAYLEDDLQFDIAYAQKEITVEPTSTEDKKLMQTKDDFLVLIKSRVFLGNAQQFQYTESRHKLDKFKFVEFARRKHSL</sequence>
<keyword evidence="1" id="KW-0805">Transcription regulation</keyword>
<evidence type="ECO:0000256" key="3">
    <source>
        <dbReference type="ARBA" id="ARBA00023163"/>
    </source>
</evidence>
<dbReference type="NCBIfam" id="TIGR02404">
    <property type="entry name" value="trehalos_R_Bsub"/>
    <property type="match status" value="1"/>
</dbReference>
<evidence type="ECO:0000256" key="1">
    <source>
        <dbReference type="ARBA" id="ARBA00023015"/>
    </source>
</evidence>
<comment type="caution">
    <text evidence="6">The sequence shown here is derived from an EMBL/GenBank/DDBJ whole genome shotgun (WGS) entry which is preliminary data.</text>
</comment>
<evidence type="ECO:0000313" key="7">
    <source>
        <dbReference type="Proteomes" id="UP001223079"/>
    </source>
</evidence>
<dbReference type="CDD" id="cd07377">
    <property type="entry name" value="WHTH_GntR"/>
    <property type="match status" value="1"/>
</dbReference>
<evidence type="ECO:0000256" key="4">
    <source>
        <dbReference type="NCBIfam" id="TIGR02404"/>
    </source>
</evidence>
<name>A0ABT9YSV0_9STRE</name>
<proteinExistence type="predicted"/>
<dbReference type="InterPro" id="IPR036390">
    <property type="entry name" value="WH_DNA-bd_sf"/>
</dbReference>
<dbReference type="Proteomes" id="UP001223079">
    <property type="component" value="Unassembled WGS sequence"/>
</dbReference>
<dbReference type="PRINTS" id="PR00035">
    <property type="entry name" value="HTHGNTR"/>
</dbReference>
<dbReference type="RefSeq" id="WP_307121979.1">
    <property type="nucleotide sequence ID" value="NZ_JAUSTM010000012.1"/>
</dbReference>
<evidence type="ECO:0000256" key="2">
    <source>
        <dbReference type="ARBA" id="ARBA00023125"/>
    </source>
</evidence>
<dbReference type="InterPro" id="IPR012770">
    <property type="entry name" value="TreR"/>
</dbReference>
<dbReference type="PROSITE" id="PS50949">
    <property type="entry name" value="HTH_GNTR"/>
    <property type="match status" value="1"/>
</dbReference>
<feature type="domain" description="HTH gntR-type" evidence="5">
    <location>
        <begin position="1"/>
        <end position="69"/>
    </location>
</feature>
<organism evidence="6 7">
    <name type="scientific">Streptococcus moroccensis</name>
    <dbReference type="NCBI Taxonomy" id="1451356"/>
    <lineage>
        <taxon>Bacteria</taxon>
        <taxon>Bacillati</taxon>
        <taxon>Bacillota</taxon>
        <taxon>Bacilli</taxon>
        <taxon>Lactobacillales</taxon>
        <taxon>Streptococcaceae</taxon>
        <taxon>Streptococcus</taxon>
    </lineage>
</organism>
<evidence type="ECO:0000259" key="5">
    <source>
        <dbReference type="PROSITE" id="PS50949"/>
    </source>
</evidence>
<dbReference type="Gene3D" id="3.40.1410.10">
    <property type="entry name" value="Chorismate lyase-like"/>
    <property type="match status" value="1"/>
</dbReference>
<evidence type="ECO:0000313" key="6">
    <source>
        <dbReference type="EMBL" id="MDQ0222799.1"/>
    </source>
</evidence>
<dbReference type="Pfam" id="PF00392">
    <property type="entry name" value="GntR"/>
    <property type="match status" value="1"/>
</dbReference>
<accession>A0ABT9YSV0</accession>
<keyword evidence="3" id="KW-0804">Transcription</keyword>
<keyword evidence="2" id="KW-0238">DNA-binding</keyword>
<dbReference type="PANTHER" id="PTHR44846">
    <property type="entry name" value="MANNOSYL-D-GLYCERATE TRANSPORT/METABOLISM SYSTEM REPRESSOR MNGR-RELATED"/>
    <property type="match status" value="1"/>
</dbReference>
<reference evidence="6 7" key="1">
    <citation type="submission" date="2023-07" db="EMBL/GenBank/DDBJ databases">
        <title>Genomic Encyclopedia of Type Strains, Phase IV (KMG-IV): sequencing the most valuable type-strain genomes for metagenomic binning, comparative biology and taxonomic classification.</title>
        <authorList>
            <person name="Goeker M."/>
        </authorList>
    </citation>
    <scope>NUCLEOTIDE SEQUENCE [LARGE SCALE GENOMIC DNA]</scope>
    <source>
        <strain evidence="6 7">DSM 105143</strain>
    </source>
</reference>
<dbReference type="InterPro" id="IPR036388">
    <property type="entry name" value="WH-like_DNA-bd_sf"/>
</dbReference>
<dbReference type="Gene3D" id="1.10.10.10">
    <property type="entry name" value="Winged helix-like DNA-binding domain superfamily/Winged helix DNA-binding domain"/>
    <property type="match status" value="1"/>
</dbReference>
<dbReference type="SUPFAM" id="SSF46785">
    <property type="entry name" value="Winged helix' DNA-binding domain"/>
    <property type="match status" value="1"/>
</dbReference>
<dbReference type="SMART" id="SM00866">
    <property type="entry name" value="UTRA"/>
    <property type="match status" value="1"/>
</dbReference>
<dbReference type="InterPro" id="IPR011663">
    <property type="entry name" value="UTRA"/>
</dbReference>
<protein>
    <recommendedName>
        <fullName evidence="4">Trehalose operon repressor</fullName>
    </recommendedName>
</protein>
<dbReference type="SMART" id="SM00345">
    <property type="entry name" value="HTH_GNTR"/>
    <property type="match status" value="1"/>
</dbReference>
<dbReference type="PANTHER" id="PTHR44846:SF12">
    <property type="entry name" value="HTH-TYPE TRANSCRIPTIONAL REGULATOR TRER"/>
    <property type="match status" value="1"/>
</dbReference>
<gene>
    <name evidence="6" type="ORF">J2S23_001357</name>
</gene>
<dbReference type="SUPFAM" id="SSF64288">
    <property type="entry name" value="Chorismate lyase-like"/>
    <property type="match status" value="1"/>
</dbReference>